<organism evidence="7 8">
    <name type="scientific">Allopusillimonas soli</name>
    <dbReference type="NCBI Taxonomy" id="659016"/>
    <lineage>
        <taxon>Bacteria</taxon>
        <taxon>Pseudomonadati</taxon>
        <taxon>Pseudomonadota</taxon>
        <taxon>Betaproteobacteria</taxon>
        <taxon>Burkholderiales</taxon>
        <taxon>Alcaligenaceae</taxon>
        <taxon>Allopusillimonas</taxon>
    </lineage>
</organism>
<feature type="transmembrane region" description="Helical" evidence="6">
    <location>
        <begin position="160"/>
        <end position="177"/>
    </location>
</feature>
<keyword evidence="3 6" id="KW-0812">Transmembrane</keyword>
<dbReference type="RefSeq" id="WP_129969040.1">
    <property type="nucleotide sequence ID" value="NZ_JACCEW010000002.1"/>
</dbReference>
<dbReference type="Proteomes" id="UP000580517">
    <property type="component" value="Unassembled WGS sequence"/>
</dbReference>
<feature type="transmembrane region" description="Helical" evidence="6">
    <location>
        <begin position="211"/>
        <end position="235"/>
    </location>
</feature>
<comment type="subcellular location">
    <subcellularLocation>
        <location evidence="1">Cell membrane</location>
        <topology evidence="1">Multi-pass membrane protein</topology>
    </subcellularLocation>
</comment>
<feature type="transmembrane region" description="Helical" evidence="6">
    <location>
        <begin position="247"/>
        <end position="272"/>
    </location>
</feature>
<keyword evidence="8" id="KW-1185">Reference proteome</keyword>
<sequence>MTAIVRRYLSLAAAVAGVLLLPLFLQSGSLASEVLIFAMAGLGCNLLLGYTGLLSFGQGIFFGVGSYAVGILLTRTGLPMPAALLAACVAGMVVAAVVGWLAIRQKGVYFVMLTLALAQMFYFIAYSVPEWTGGDNGLMDIPTPPLSVGGMVLLPNDSAWAYYTFVAILFILVFWGMQRIVASIFGRTLLAIRDNTARASALGYDVVHFKLAAFIISGAVTALAGALYAMMTNIAPLSSISYHMSEVILLITVLGGTGSLIASMLGAAFYVLVSDWLSGLWPRWLLLFGLLLMAVSLYMQGGLWGACRLAAMRLRPRSDSGAQAAGKEAP</sequence>
<dbReference type="CDD" id="cd06581">
    <property type="entry name" value="TM_PBP1_LivM_like"/>
    <property type="match status" value="1"/>
</dbReference>
<evidence type="ECO:0000256" key="1">
    <source>
        <dbReference type="ARBA" id="ARBA00004651"/>
    </source>
</evidence>
<dbReference type="Pfam" id="PF02653">
    <property type="entry name" value="BPD_transp_2"/>
    <property type="match status" value="1"/>
</dbReference>
<dbReference type="EMBL" id="JACCEW010000002">
    <property type="protein sequence ID" value="NYT37146.1"/>
    <property type="molecule type" value="Genomic_DNA"/>
</dbReference>
<gene>
    <name evidence="7" type="ORF">H0A68_09695</name>
</gene>
<feature type="transmembrane region" description="Helical" evidence="6">
    <location>
        <begin position="109"/>
        <end position="129"/>
    </location>
</feature>
<dbReference type="InterPro" id="IPR001851">
    <property type="entry name" value="ABC_transp_permease"/>
</dbReference>
<dbReference type="PANTHER" id="PTHR30482">
    <property type="entry name" value="HIGH-AFFINITY BRANCHED-CHAIN AMINO ACID TRANSPORT SYSTEM PERMEASE"/>
    <property type="match status" value="1"/>
</dbReference>
<protein>
    <submittedName>
        <fullName evidence="7">Branched-chain amino acid ABC transporter permease</fullName>
    </submittedName>
</protein>
<accession>A0A853FGM1</accession>
<keyword evidence="5 6" id="KW-0472">Membrane</keyword>
<evidence type="ECO:0000256" key="4">
    <source>
        <dbReference type="ARBA" id="ARBA00022989"/>
    </source>
</evidence>
<evidence type="ECO:0000313" key="7">
    <source>
        <dbReference type="EMBL" id="NYT37146.1"/>
    </source>
</evidence>
<feature type="transmembrane region" description="Helical" evidence="6">
    <location>
        <begin position="284"/>
        <end position="307"/>
    </location>
</feature>
<dbReference type="GO" id="GO:0005886">
    <property type="term" value="C:plasma membrane"/>
    <property type="evidence" value="ECO:0007669"/>
    <property type="project" value="UniProtKB-SubCell"/>
</dbReference>
<evidence type="ECO:0000256" key="6">
    <source>
        <dbReference type="SAM" id="Phobius"/>
    </source>
</evidence>
<evidence type="ECO:0000256" key="2">
    <source>
        <dbReference type="ARBA" id="ARBA00022475"/>
    </source>
</evidence>
<feature type="transmembrane region" description="Helical" evidence="6">
    <location>
        <begin position="47"/>
        <end position="70"/>
    </location>
</feature>
<reference evidence="7 8" key="1">
    <citation type="submission" date="2020-07" db="EMBL/GenBank/DDBJ databases">
        <title>Taxonomic revisions and descriptions of new bacterial species based on genomic comparisons in the high-G+C-content subgroup of the family Alcaligenaceae.</title>
        <authorList>
            <person name="Szabo A."/>
            <person name="Felfoldi T."/>
        </authorList>
    </citation>
    <scope>NUCLEOTIDE SEQUENCE [LARGE SCALE GENOMIC DNA]</scope>
    <source>
        <strain evidence="7 8">DSM 25264</strain>
    </source>
</reference>
<dbReference type="AlphaFoldDB" id="A0A853FGM1"/>
<comment type="caution">
    <text evidence="7">The sequence shown here is derived from an EMBL/GenBank/DDBJ whole genome shotgun (WGS) entry which is preliminary data.</text>
</comment>
<dbReference type="GO" id="GO:0015658">
    <property type="term" value="F:branched-chain amino acid transmembrane transporter activity"/>
    <property type="evidence" value="ECO:0007669"/>
    <property type="project" value="InterPro"/>
</dbReference>
<keyword evidence="4 6" id="KW-1133">Transmembrane helix</keyword>
<dbReference type="InterPro" id="IPR043428">
    <property type="entry name" value="LivM-like"/>
</dbReference>
<dbReference type="OrthoDB" id="3460090at2"/>
<dbReference type="PANTHER" id="PTHR30482:SF17">
    <property type="entry name" value="ABC TRANSPORTER ATP-BINDING PROTEIN"/>
    <property type="match status" value="1"/>
</dbReference>
<name>A0A853FGM1_9BURK</name>
<evidence type="ECO:0000313" key="8">
    <source>
        <dbReference type="Proteomes" id="UP000580517"/>
    </source>
</evidence>
<feature type="transmembrane region" description="Helical" evidence="6">
    <location>
        <begin position="82"/>
        <end position="103"/>
    </location>
</feature>
<evidence type="ECO:0000256" key="3">
    <source>
        <dbReference type="ARBA" id="ARBA00022692"/>
    </source>
</evidence>
<proteinExistence type="predicted"/>
<keyword evidence="2" id="KW-1003">Cell membrane</keyword>
<evidence type="ECO:0000256" key="5">
    <source>
        <dbReference type="ARBA" id="ARBA00023136"/>
    </source>
</evidence>